<comment type="caution">
    <text evidence="1">The sequence shown here is derived from an EMBL/GenBank/DDBJ whole genome shotgun (WGS) entry which is preliminary data.</text>
</comment>
<evidence type="ECO:0008006" key="3">
    <source>
        <dbReference type="Google" id="ProtNLM"/>
    </source>
</evidence>
<reference evidence="1 2" key="1">
    <citation type="submission" date="2019-02" db="EMBL/GenBank/DDBJ databases">
        <title>Prokaryotic population dynamics and viral predation in marine succession experiment using metagenomics: the confinement effect.</title>
        <authorList>
            <person name="Haro-Moreno J.M."/>
            <person name="Rodriguez-Valera F."/>
            <person name="Lopez-Perez M."/>
        </authorList>
    </citation>
    <scope>NUCLEOTIDE SEQUENCE [LARGE SCALE GENOMIC DNA]</scope>
    <source>
        <strain evidence="1">MED-G157</strain>
    </source>
</reference>
<gene>
    <name evidence="1" type="ORF">EVA68_06365</name>
</gene>
<dbReference type="SUPFAM" id="SSF102198">
    <property type="entry name" value="Putative cyclase"/>
    <property type="match status" value="1"/>
</dbReference>
<dbReference type="Gene3D" id="3.50.30.50">
    <property type="entry name" value="Putative cyclase"/>
    <property type="match status" value="1"/>
</dbReference>
<evidence type="ECO:0000313" key="1">
    <source>
        <dbReference type="EMBL" id="RZO75695.1"/>
    </source>
</evidence>
<evidence type="ECO:0000313" key="2">
    <source>
        <dbReference type="Proteomes" id="UP000316199"/>
    </source>
</evidence>
<sequence>MFSFDGMKPVDLSPRMKARAYLVDGTIQEGNLDPNGKPWVMVEGRFAGDNSLFKLFRAPPGGDEVWPQERQTMHHGVHVQGGGGHISHWSGIPSEMKGLWQMPAETFMGPAAVCNLKDLNPLPAGKPNSYPYELWSGSYPRGRAKETDLRGQAICPEHLAHVEIGDIVLLTSPFEGPEQPWLSPETCEWLVGDRKIKMLGIGPGVLWRYQEKLPAPKNSPVKRILLGANVPIVHPLVNIDSLTKARVFYISMPLRMTKMEASFTRAIALEDV</sequence>
<dbReference type="AlphaFoldDB" id="A0A520RZS5"/>
<organism evidence="1 2">
    <name type="scientific">OM182 bacterium</name>
    <dbReference type="NCBI Taxonomy" id="2510334"/>
    <lineage>
        <taxon>Bacteria</taxon>
        <taxon>Pseudomonadati</taxon>
        <taxon>Pseudomonadota</taxon>
        <taxon>Gammaproteobacteria</taxon>
        <taxon>OMG group</taxon>
        <taxon>OM182 clade</taxon>
    </lineage>
</organism>
<dbReference type="Proteomes" id="UP000316199">
    <property type="component" value="Unassembled WGS sequence"/>
</dbReference>
<accession>A0A520RZS5</accession>
<proteinExistence type="predicted"/>
<dbReference type="EMBL" id="SHAG01000027">
    <property type="protein sequence ID" value="RZO75695.1"/>
    <property type="molecule type" value="Genomic_DNA"/>
</dbReference>
<protein>
    <recommendedName>
        <fullName evidence="3">Cyclase family protein</fullName>
    </recommendedName>
</protein>
<dbReference type="GO" id="GO:0004061">
    <property type="term" value="F:arylformamidase activity"/>
    <property type="evidence" value="ECO:0007669"/>
    <property type="project" value="InterPro"/>
</dbReference>
<dbReference type="InterPro" id="IPR037175">
    <property type="entry name" value="KFase_sf"/>
</dbReference>
<name>A0A520RZS5_9GAMM</name>
<dbReference type="GO" id="GO:0019441">
    <property type="term" value="P:L-tryptophan catabolic process to kynurenine"/>
    <property type="evidence" value="ECO:0007669"/>
    <property type="project" value="InterPro"/>
</dbReference>